<organism evidence="1 2">
    <name type="scientific">Dinghuibacter silviterrae</name>
    <dbReference type="NCBI Taxonomy" id="1539049"/>
    <lineage>
        <taxon>Bacteria</taxon>
        <taxon>Pseudomonadati</taxon>
        <taxon>Bacteroidota</taxon>
        <taxon>Chitinophagia</taxon>
        <taxon>Chitinophagales</taxon>
        <taxon>Chitinophagaceae</taxon>
        <taxon>Dinghuibacter</taxon>
    </lineage>
</organism>
<reference evidence="1 2" key="1">
    <citation type="submission" date="2019-03" db="EMBL/GenBank/DDBJ databases">
        <title>Genomic Encyclopedia of Type Strains, Phase IV (KMG-IV): sequencing the most valuable type-strain genomes for metagenomic binning, comparative biology and taxonomic classification.</title>
        <authorList>
            <person name="Goeker M."/>
        </authorList>
    </citation>
    <scope>NUCLEOTIDE SEQUENCE [LARGE SCALE GENOMIC DNA]</scope>
    <source>
        <strain evidence="1 2">DSM 100059</strain>
    </source>
</reference>
<evidence type="ECO:0000313" key="2">
    <source>
        <dbReference type="Proteomes" id="UP000294498"/>
    </source>
</evidence>
<name>A0A4R8DSU3_9BACT</name>
<accession>A0A4R8DSU3</accession>
<evidence type="ECO:0000313" key="1">
    <source>
        <dbReference type="EMBL" id="TDX01342.1"/>
    </source>
</evidence>
<keyword evidence="2" id="KW-1185">Reference proteome</keyword>
<dbReference type="EMBL" id="SODV01000001">
    <property type="protein sequence ID" value="TDX01342.1"/>
    <property type="molecule type" value="Genomic_DNA"/>
</dbReference>
<proteinExistence type="predicted"/>
<gene>
    <name evidence="1" type="ORF">EDB95_2376</name>
</gene>
<dbReference type="RefSeq" id="WP_133993792.1">
    <property type="nucleotide sequence ID" value="NZ_SODV01000001.1"/>
</dbReference>
<dbReference type="AlphaFoldDB" id="A0A4R8DSU3"/>
<protein>
    <submittedName>
        <fullName evidence="1">Uncharacterized protein</fullName>
    </submittedName>
</protein>
<comment type="caution">
    <text evidence="1">The sequence shown here is derived from an EMBL/GenBank/DDBJ whole genome shotgun (WGS) entry which is preliminary data.</text>
</comment>
<sequence>MTKIAAVSLLTYLFVCGCKTTETPTERASASLDNKAIVMKIVCTPNNHLEQDIVFRLKNRLGTDIETKDLMESVEIHALFPLSRTPLYKVQDLETDLKQIPGVISVDLSWSGVPADGNRPFTDGRGRPLTAN</sequence>
<dbReference type="Proteomes" id="UP000294498">
    <property type="component" value="Unassembled WGS sequence"/>
</dbReference>
<dbReference type="PROSITE" id="PS51257">
    <property type="entry name" value="PROKAR_LIPOPROTEIN"/>
    <property type="match status" value="1"/>
</dbReference>